<dbReference type="GeneID" id="63779935"/>
<proteinExistence type="predicted"/>
<dbReference type="RefSeq" id="XP_040717559.1">
    <property type="nucleotide sequence ID" value="XM_040863723.1"/>
</dbReference>
<dbReference type="OrthoDB" id="20872at2759"/>
<reference evidence="1 2" key="1">
    <citation type="submission" date="2016-07" db="EMBL/GenBank/DDBJ databases">
        <title>Pervasive Adenine N6-methylation of Active Genes in Fungi.</title>
        <authorList>
            <consortium name="DOE Joint Genome Institute"/>
            <person name="Mondo S.J."/>
            <person name="Dannebaum R.O."/>
            <person name="Kuo R.C."/>
            <person name="Labutti K."/>
            <person name="Haridas S."/>
            <person name="Kuo A."/>
            <person name="Salamov A."/>
            <person name="Ahrendt S.R."/>
            <person name="Lipzen A."/>
            <person name="Sullivan W."/>
            <person name="Andreopoulos W.B."/>
            <person name="Clum A."/>
            <person name="Lindquist E."/>
            <person name="Daum C."/>
            <person name="Ramamoorthy G.K."/>
            <person name="Gryganskyi A."/>
            <person name="Culley D."/>
            <person name="Magnuson J.K."/>
            <person name="James T.Y."/>
            <person name="O'Malley M.A."/>
            <person name="Stajich J.E."/>
            <person name="Spatafora J.W."/>
            <person name="Visel A."/>
            <person name="Grigoriev I.V."/>
        </authorList>
    </citation>
    <scope>NUCLEOTIDE SEQUENCE [LARGE SCALE GENOMIC DNA]</scope>
    <source>
        <strain evidence="1 2">CBS 129021</strain>
    </source>
</reference>
<name>A0A1Y2E6V4_9PEZI</name>
<evidence type="ECO:0000313" key="2">
    <source>
        <dbReference type="Proteomes" id="UP000193689"/>
    </source>
</evidence>
<protein>
    <submittedName>
        <fullName evidence="1">Uncharacterized protein</fullName>
    </submittedName>
</protein>
<comment type="caution">
    <text evidence="1">The sequence shown here is derived from an EMBL/GenBank/DDBJ whole genome shotgun (WGS) entry which is preliminary data.</text>
</comment>
<dbReference type="STRING" id="1141098.A0A1Y2E6V4"/>
<dbReference type="AlphaFoldDB" id="A0A1Y2E6V4"/>
<sequence>MPENLEPIGYFQDCEDHSLDVFDTYQFQLLAPYFELMSPEKPKAPHYYLAEGTVLPFIEDSRDAVQHGGSADVGALKSTTRVTIVQLQSGDEHNPSYAIKQLHSRDREAFKQEVFTLKRLIPKVDTHLIKLS</sequence>
<accession>A0A1Y2E6V4</accession>
<dbReference type="InParanoid" id="A0A1Y2E6V4"/>
<gene>
    <name evidence="1" type="ORF">BCR38DRAFT_484211</name>
</gene>
<keyword evidence="2" id="KW-1185">Reference proteome</keyword>
<organism evidence="1 2">
    <name type="scientific">Pseudomassariella vexata</name>
    <dbReference type="NCBI Taxonomy" id="1141098"/>
    <lineage>
        <taxon>Eukaryota</taxon>
        <taxon>Fungi</taxon>
        <taxon>Dikarya</taxon>
        <taxon>Ascomycota</taxon>
        <taxon>Pezizomycotina</taxon>
        <taxon>Sordariomycetes</taxon>
        <taxon>Xylariomycetidae</taxon>
        <taxon>Amphisphaeriales</taxon>
        <taxon>Pseudomassariaceae</taxon>
        <taxon>Pseudomassariella</taxon>
    </lineage>
</organism>
<dbReference type="Proteomes" id="UP000193689">
    <property type="component" value="Unassembled WGS sequence"/>
</dbReference>
<dbReference type="EMBL" id="MCFJ01000005">
    <property type="protein sequence ID" value="ORY66595.1"/>
    <property type="molecule type" value="Genomic_DNA"/>
</dbReference>
<evidence type="ECO:0000313" key="1">
    <source>
        <dbReference type="EMBL" id="ORY66595.1"/>
    </source>
</evidence>